<dbReference type="InterPro" id="IPR001853">
    <property type="entry name" value="DSBA-like_thioredoxin_dom"/>
</dbReference>
<sequence>MANTVDYYIATSSPWTYLATPRIKALAEKYNLIINWKPFNIMEVFAKNGTALVKDRPKPVQINRLNELKRWRKHLNIPLTLEPKYFPVDITMSQKIIICCQNNNIDPYDIAFSFMKSVWVDEKDISNENTIKELCRD</sequence>
<dbReference type="GO" id="GO:0006749">
    <property type="term" value="P:glutathione metabolic process"/>
    <property type="evidence" value="ECO:0007669"/>
    <property type="project" value="TreeGrafter"/>
</dbReference>
<reference evidence="2" key="1">
    <citation type="submission" date="2018-05" db="EMBL/GenBank/DDBJ databases">
        <authorList>
            <person name="Lanie J.A."/>
            <person name="Ng W.-L."/>
            <person name="Kazmierczak K.M."/>
            <person name="Andrzejewski T.M."/>
            <person name="Davidsen T.M."/>
            <person name="Wayne K.J."/>
            <person name="Tettelin H."/>
            <person name="Glass J.I."/>
            <person name="Rusch D."/>
            <person name="Podicherti R."/>
            <person name="Tsui H.-C.T."/>
            <person name="Winkler M.E."/>
        </authorList>
    </citation>
    <scope>NUCLEOTIDE SEQUENCE</scope>
</reference>
<dbReference type="GO" id="GO:0004364">
    <property type="term" value="F:glutathione transferase activity"/>
    <property type="evidence" value="ECO:0007669"/>
    <property type="project" value="TreeGrafter"/>
</dbReference>
<dbReference type="InterPro" id="IPR036249">
    <property type="entry name" value="Thioredoxin-like_sf"/>
</dbReference>
<dbReference type="PANTHER" id="PTHR42943">
    <property type="entry name" value="GLUTATHIONE S-TRANSFERASE KAPPA"/>
    <property type="match status" value="1"/>
</dbReference>
<name>A0A383EBD2_9ZZZZ</name>
<dbReference type="EMBL" id="UINC01224345">
    <property type="protein sequence ID" value="SVE53929.1"/>
    <property type="molecule type" value="Genomic_DNA"/>
</dbReference>
<dbReference type="InterPro" id="IPR051924">
    <property type="entry name" value="GST_Kappa/NadH"/>
</dbReference>
<dbReference type="SUPFAM" id="SSF52833">
    <property type="entry name" value="Thioredoxin-like"/>
    <property type="match status" value="1"/>
</dbReference>
<feature type="non-terminal residue" evidence="2">
    <location>
        <position position="137"/>
    </location>
</feature>
<dbReference type="Pfam" id="PF01323">
    <property type="entry name" value="DSBA"/>
    <property type="match status" value="1"/>
</dbReference>
<protein>
    <recommendedName>
        <fullName evidence="1">DSBA-like thioredoxin domain-containing protein</fullName>
    </recommendedName>
</protein>
<dbReference type="GO" id="GO:0005777">
    <property type="term" value="C:peroxisome"/>
    <property type="evidence" value="ECO:0007669"/>
    <property type="project" value="TreeGrafter"/>
</dbReference>
<dbReference type="Gene3D" id="3.40.30.10">
    <property type="entry name" value="Glutaredoxin"/>
    <property type="match status" value="1"/>
</dbReference>
<evidence type="ECO:0000259" key="1">
    <source>
        <dbReference type="Pfam" id="PF01323"/>
    </source>
</evidence>
<dbReference type="AlphaFoldDB" id="A0A383EBD2"/>
<proteinExistence type="predicted"/>
<accession>A0A383EBD2</accession>
<feature type="domain" description="DSBA-like thioredoxin" evidence="1">
    <location>
        <begin position="4"/>
        <end position="136"/>
    </location>
</feature>
<dbReference type="PANTHER" id="PTHR42943:SF2">
    <property type="entry name" value="GLUTATHIONE S-TRANSFERASE KAPPA 1"/>
    <property type="match status" value="1"/>
</dbReference>
<dbReference type="GO" id="GO:0004602">
    <property type="term" value="F:glutathione peroxidase activity"/>
    <property type="evidence" value="ECO:0007669"/>
    <property type="project" value="TreeGrafter"/>
</dbReference>
<evidence type="ECO:0000313" key="2">
    <source>
        <dbReference type="EMBL" id="SVE53929.1"/>
    </source>
</evidence>
<dbReference type="GO" id="GO:0005739">
    <property type="term" value="C:mitochondrion"/>
    <property type="evidence" value="ECO:0007669"/>
    <property type="project" value="TreeGrafter"/>
</dbReference>
<organism evidence="2">
    <name type="scientific">marine metagenome</name>
    <dbReference type="NCBI Taxonomy" id="408172"/>
    <lineage>
        <taxon>unclassified sequences</taxon>
        <taxon>metagenomes</taxon>
        <taxon>ecological metagenomes</taxon>
    </lineage>
</organism>
<gene>
    <name evidence="2" type="ORF">METZ01_LOCUS506783</name>
</gene>